<feature type="domain" description="Tyrosine specific protein phosphatases" evidence="2">
    <location>
        <begin position="229"/>
        <end position="270"/>
    </location>
</feature>
<dbReference type="PANTHER" id="PTHR31126:SF1">
    <property type="entry name" value="TYROSINE SPECIFIC PROTEIN PHOSPHATASES DOMAIN-CONTAINING PROTEIN"/>
    <property type="match status" value="1"/>
</dbReference>
<dbReference type="InterPro" id="IPR029021">
    <property type="entry name" value="Prot-tyrosine_phosphatase-like"/>
</dbReference>
<dbReference type="Gene3D" id="3.90.190.10">
    <property type="entry name" value="Protein tyrosine phosphatase superfamily"/>
    <property type="match status" value="1"/>
</dbReference>
<evidence type="ECO:0000259" key="2">
    <source>
        <dbReference type="PROSITE" id="PS50056"/>
    </source>
</evidence>
<dbReference type="PROSITE" id="PS50056">
    <property type="entry name" value="TYR_PHOSPHATASE_2"/>
    <property type="match status" value="1"/>
</dbReference>
<evidence type="ECO:0000313" key="3">
    <source>
        <dbReference type="EMBL" id="ALU28063.1"/>
    </source>
</evidence>
<name>A0AAI8G6Q5_9FLAO</name>
<evidence type="ECO:0000256" key="1">
    <source>
        <dbReference type="ARBA" id="ARBA00009580"/>
    </source>
</evidence>
<organism evidence="3 4">
    <name type="scientific">Myroides odoratimimus</name>
    <dbReference type="NCBI Taxonomy" id="76832"/>
    <lineage>
        <taxon>Bacteria</taxon>
        <taxon>Pseudomonadati</taxon>
        <taxon>Bacteroidota</taxon>
        <taxon>Flavobacteriia</taxon>
        <taxon>Flavobacteriales</taxon>
        <taxon>Flavobacteriaceae</taxon>
        <taxon>Myroides</taxon>
    </lineage>
</organism>
<dbReference type="PANTHER" id="PTHR31126">
    <property type="entry name" value="TYROSINE-PROTEIN PHOSPHATASE"/>
    <property type="match status" value="1"/>
</dbReference>
<proteinExistence type="inferred from homology"/>
<comment type="similarity">
    <text evidence="1">Belongs to the protein-tyrosine phosphatase family.</text>
</comment>
<protein>
    <recommendedName>
        <fullName evidence="2">Tyrosine specific protein phosphatases domain-containing protein</fullName>
    </recommendedName>
</protein>
<dbReference type="Proteomes" id="UP000069030">
    <property type="component" value="Chromosome"/>
</dbReference>
<dbReference type="InterPro" id="IPR000387">
    <property type="entry name" value="Tyr_Pase_dom"/>
</dbReference>
<dbReference type="RefSeq" id="WP_058699894.1">
    <property type="nucleotide sequence ID" value="NZ_CP013690.1"/>
</dbReference>
<evidence type="ECO:0000313" key="4">
    <source>
        <dbReference type="Proteomes" id="UP000069030"/>
    </source>
</evidence>
<dbReference type="Pfam" id="PF13350">
    <property type="entry name" value="Y_phosphatase3"/>
    <property type="match status" value="1"/>
</dbReference>
<dbReference type="AlphaFoldDB" id="A0AAI8G6Q5"/>
<dbReference type="GO" id="GO:0004721">
    <property type="term" value="F:phosphoprotein phosphatase activity"/>
    <property type="evidence" value="ECO:0007669"/>
    <property type="project" value="InterPro"/>
</dbReference>
<reference evidence="3 4" key="1">
    <citation type="journal article" date="2016" name="J. Zhejiang Univ. Sci. B">
        <title>Antibiotic resistance mechanisms of Myroides sp.</title>
        <authorList>
            <person name="Hu S."/>
            <person name="Yuan S."/>
            <person name="Qu H."/>
            <person name="Jiang T."/>
            <person name="Zhou Y."/>
            <person name="Wang M."/>
            <person name="Ming D."/>
        </authorList>
    </citation>
    <scope>NUCLEOTIDE SEQUENCE [LARGE SCALE GENOMIC DNA]</scope>
    <source>
        <strain evidence="3 4">PR63039</strain>
    </source>
</reference>
<dbReference type="SUPFAM" id="SSF52799">
    <property type="entry name" value="(Phosphotyrosine protein) phosphatases II"/>
    <property type="match status" value="1"/>
</dbReference>
<sequence length="362" mass="41886">MTRFKNVFTVVTVVAVLSATKGYTQEYKRTLTEEILVSGTKDKVQISFAEKGNYTIYSGTSKQTIDWGKPIHLKSQQMYEVDKDSRRPYYAVVSSVQDTIYVAERKIPFDKVHNFRDIGGIKTKDGRVVNWGRFYRADALATIQDSEFDLFNDLGITKVFDLRGTHEVEKAPNNQPKQVKYIHVPVFNEVNAEYFKEIERKFMSGDFSLEDADQMLLDANRDFASLYTDKFKDLVHQILEEDTPIVYHCSAGKDRTGFTSALLLSILNVDRATILDEYEMTNFYTQHTIEDNIEKMSKLMPGVKKINKEAFRSMMGVKKEFLQMAFDTIDQKYGGMDNYIKNQLGISDQERKALIKRYTYKM</sequence>
<dbReference type="EMBL" id="CP013690">
    <property type="protein sequence ID" value="ALU28063.1"/>
    <property type="molecule type" value="Genomic_DNA"/>
</dbReference>
<accession>A0AAI8G6Q5</accession>
<dbReference type="KEGG" id="mod:AS202_18765"/>
<dbReference type="InterPro" id="IPR026893">
    <property type="entry name" value="Tyr/Ser_Pase_IphP-type"/>
</dbReference>
<gene>
    <name evidence="3" type="ORF">AS202_18765</name>
</gene>